<dbReference type="AlphaFoldDB" id="A0A7Y8L035"/>
<evidence type="ECO:0000313" key="7">
    <source>
        <dbReference type="Proteomes" id="UP000545507"/>
    </source>
</evidence>
<dbReference type="GO" id="GO:0000976">
    <property type="term" value="F:transcription cis-regulatory region binding"/>
    <property type="evidence" value="ECO:0007669"/>
    <property type="project" value="TreeGrafter"/>
</dbReference>
<dbReference type="InterPro" id="IPR009057">
    <property type="entry name" value="Homeodomain-like_sf"/>
</dbReference>
<dbReference type="GO" id="GO:0003700">
    <property type="term" value="F:DNA-binding transcription factor activity"/>
    <property type="evidence" value="ECO:0007669"/>
    <property type="project" value="TreeGrafter"/>
</dbReference>
<keyword evidence="3" id="KW-0804">Transcription</keyword>
<dbReference type="PANTHER" id="PTHR30055">
    <property type="entry name" value="HTH-TYPE TRANSCRIPTIONAL REGULATOR RUTR"/>
    <property type="match status" value="1"/>
</dbReference>
<dbReference type="Gene3D" id="1.10.357.10">
    <property type="entry name" value="Tetracycline Repressor, domain 2"/>
    <property type="match status" value="1"/>
</dbReference>
<protein>
    <submittedName>
        <fullName evidence="6">TetR/AcrR family transcriptional regulator</fullName>
    </submittedName>
</protein>
<sequence length="234" mass="25925">MAELFNATHATRGRAPTVVRPKVRRTQEARSDEMKQRILAAAFEVLKERGIAGFTTPEVARRAGVSRGAQVHHFPSKHELVVAAMEHVFQLALAHGLELAKTAKQSNRPLEALIKDASAFYFSDYFYVGLDMLLAGGKDPALKDAAVQVVRNYRRPVEQAWLSVMRELGLPEAASEDLLLLTVSLVRGLGIRALWSPEPERVAQLLSLWQAMVGAYIKSTGPLPHQPEPLQERC</sequence>
<dbReference type="SUPFAM" id="SSF46689">
    <property type="entry name" value="Homeodomain-like"/>
    <property type="match status" value="1"/>
</dbReference>
<dbReference type="InterPro" id="IPR001647">
    <property type="entry name" value="HTH_TetR"/>
</dbReference>
<evidence type="ECO:0000256" key="1">
    <source>
        <dbReference type="ARBA" id="ARBA00023015"/>
    </source>
</evidence>
<proteinExistence type="predicted"/>
<dbReference type="RefSeq" id="WP_177137757.1">
    <property type="nucleotide sequence ID" value="NZ_VYGV01000023.1"/>
</dbReference>
<dbReference type="PRINTS" id="PR00455">
    <property type="entry name" value="HTHTETR"/>
</dbReference>
<evidence type="ECO:0000256" key="3">
    <source>
        <dbReference type="ARBA" id="ARBA00023163"/>
    </source>
</evidence>
<evidence type="ECO:0000313" key="6">
    <source>
        <dbReference type="EMBL" id="NWF47803.1"/>
    </source>
</evidence>
<evidence type="ECO:0000256" key="2">
    <source>
        <dbReference type="ARBA" id="ARBA00023125"/>
    </source>
</evidence>
<dbReference type="PROSITE" id="PS50977">
    <property type="entry name" value="HTH_TETR_2"/>
    <property type="match status" value="1"/>
</dbReference>
<dbReference type="InterPro" id="IPR050109">
    <property type="entry name" value="HTH-type_TetR-like_transc_reg"/>
</dbReference>
<keyword evidence="2 4" id="KW-0238">DNA-binding</keyword>
<keyword evidence="1" id="KW-0805">Transcription regulation</keyword>
<reference evidence="6 7" key="1">
    <citation type="submission" date="2019-09" db="EMBL/GenBank/DDBJ databases">
        <title>Hydrogenophaga aromatica sp. nov., isolated from a para-xylene-degrading enrichment culture.</title>
        <authorList>
            <person name="Tancsics A."/>
            <person name="Banerjee S."/>
        </authorList>
    </citation>
    <scope>NUCLEOTIDE SEQUENCE [LARGE SCALE GENOMIC DNA]</scope>
    <source>
        <strain evidence="6 7">D2P1</strain>
    </source>
</reference>
<evidence type="ECO:0000256" key="4">
    <source>
        <dbReference type="PROSITE-ProRule" id="PRU00335"/>
    </source>
</evidence>
<feature type="DNA-binding region" description="H-T-H motif" evidence="4">
    <location>
        <begin position="55"/>
        <end position="74"/>
    </location>
</feature>
<evidence type="ECO:0000259" key="5">
    <source>
        <dbReference type="PROSITE" id="PS50977"/>
    </source>
</evidence>
<dbReference type="Pfam" id="PF00440">
    <property type="entry name" value="TetR_N"/>
    <property type="match status" value="1"/>
</dbReference>
<accession>A0A7Y8L035</accession>
<dbReference type="Proteomes" id="UP000545507">
    <property type="component" value="Unassembled WGS sequence"/>
</dbReference>
<dbReference type="EMBL" id="VYGV01000023">
    <property type="protein sequence ID" value="NWF47803.1"/>
    <property type="molecule type" value="Genomic_DNA"/>
</dbReference>
<dbReference type="PANTHER" id="PTHR30055:SF234">
    <property type="entry name" value="HTH-TYPE TRANSCRIPTIONAL REGULATOR BETI"/>
    <property type="match status" value="1"/>
</dbReference>
<keyword evidence="7" id="KW-1185">Reference proteome</keyword>
<feature type="domain" description="HTH tetR-type" evidence="5">
    <location>
        <begin position="32"/>
        <end position="92"/>
    </location>
</feature>
<organism evidence="6 7">
    <name type="scientific">Hydrogenophaga aromaticivorans</name>
    <dbReference type="NCBI Taxonomy" id="2610898"/>
    <lineage>
        <taxon>Bacteria</taxon>
        <taxon>Pseudomonadati</taxon>
        <taxon>Pseudomonadota</taxon>
        <taxon>Betaproteobacteria</taxon>
        <taxon>Burkholderiales</taxon>
        <taxon>Comamonadaceae</taxon>
        <taxon>Hydrogenophaga</taxon>
    </lineage>
</organism>
<comment type="caution">
    <text evidence="6">The sequence shown here is derived from an EMBL/GenBank/DDBJ whole genome shotgun (WGS) entry which is preliminary data.</text>
</comment>
<gene>
    <name evidence="6" type="ORF">F3K02_21475</name>
</gene>
<name>A0A7Y8L035_9BURK</name>